<evidence type="ECO:0000313" key="4">
    <source>
        <dbReference type="EMBL" id="MQA52564.1"/>
    </source>
</evidence>
<feature type="domain" description="Gp138-like beta-helical trimerization" evidence="3">
    <location>
        <begin position="99"/>
        <end position="166"/>
    </location>
</feature>
<keyword evidence="7" id="KW-1185">Reference proteome</keyword>
<organism evidence="4 6">
    <name type="scientific">Pseudomonas piscis</name>
    <dbReference type="NCBI Taxonomy" id="2614538"/>
    <lineage>
        <taxon>Bacteria</taxon>
        <taxon>Pseudomonadati</taxon>
        <taxon>Pseudomonadota</taxon>
        <taxon>Gammaproteobacteria</taxon>
        <taxon>Pseudomonadales</taxon>
        <taxon>Pseudomonadaceae</taxon>
        <taxon>Pseudomonas</taxon>
    </lineage>
</organism>
<evidence type="ECO:0000313" key="6">
    <source>
        <dbReference type="Proteomes" id="UP000486534"/>
    </source>
</evidence>
<dbReference type="InterPro" id="IPR013046">
    <property type="entry name" value="GpV/Gp45"/>
</dbReference>
<dbReference type="Pfam" id="PF04717">
    <property type="entry name" value="Phage_base_V"/>
    <property type="match status" value="1"/>
</dbReference>
<feature type="region of interest" description="Disordered" evidence="1">
    <location>
        <begin position="176"/>
        <end position="196"/>
    </location>
</feature>
<reference evidence="4 6" key="1">
    <citation type="submission" date="2019-10" db="EMBL/GenBank/DDBJ databases">
        <title>Pseudomonas dajingensis sp. nov., isolated from the profound head ulcers of farmed Murray cod (Maccullochella peelii peelii).</title>
        <authorList>
            <person name="Liu Y."/>
        </authorList>
    </citation>
    <scope>NUCLEOTIDE SEQUENCE [LARGE SCALE GENOMIC DNA]</scope>
    <source>
        <strain evidence="4 6">MC042</strain>
    </source>
</reference>
<evidence type="ECO:0000259" key="3">
    <source>
        <dbReference type="Pfam" id="PF21930"/>
    </source>
</evidence>
<protein>
    <submittedName>
        <fullName evidence="4">Phage baseplate assembly protein V</fullName>
    </submittedName>
</protein>
<reference evidence="5 7" key="2">
    <citation type="journal article" date="2023" name="Access Microbiol">
        <title>The genome of a steinernematid-associated Pseudomonas piscis bacterium encodes the biosynthesis of insect toxins.</title>
        <authorList>
            <person name="Awori R.M."/>
            <person name="Hendre P."/>
            <person name="Amugune N.O."/>
        </authorList>
    </citation>
    <scope>NUCLEOTIDE SEQUENCE [LARGE SCALE GENOMIC DNA]</scope>
    <source>
        <strain evidence="5 7">75</strain>
    </source>
</reference>
<dbReference type="Gene3D" id="2.40.50.230">
    <property type="entry name" value="Gp5 N-terminal domain"/>
    <property type="match status" value="1"/>
</dbReference>
<dbReference type="InterPro" id="IPR054122">
    <property type="entry name" value="Gp138-like_C"/>
</dbReference>
<dbReference type="InterPro" id="IPR037026">
    <property type="entry name" value="Vgr_OB-fold_dom_sf"/>
</dbReference>
<dbReference type="Gene3D" id="6.20.150.10">
    <property type="match status" value="1"/>
</dbReference>
<accession>A0A7X1PI23</accession>
<dbReference type="RefSeq" id="WP_152896763.1">
    <property type="nucleotide sequence ID" value="NZ_CP133164.1"/>
</dbReference>
<sequence length="196" mass="20202">MSFVAATHDRMLAGLIIPCSVVGVDLAAAMVRVSDGAGWTSAWVRWHSQAAGKARHWRAPSLGEQGALISPSGEPAQGTFVPGLYGNAGTQPDNRDHVEVWRFDDGGSLVYDWQAKSYSISLPSGTVTIQVAGSSAVITDSAITAKADTITLTGQVTLNGDVQINGASLQHNGVNVGSTHTHPGVMPGGGSTATPQ</sequence>
<dbReference type="InterPro" id="IPR006531">
    <property type="entry name" value="Gp5/Vgr_OB"/>
</dbReference>
<feature type="compositionally biased region" description="Gly residues" evidence="1">
    <location>
        <begin position="186"/>
        <end position="196"/>
    </location>
</feature>
<proteinExistence type="predicted"/>
<evidence type="ECO:0000256" key="1">
    <source>
        <dbReference type="SAM" id="MobiDB-lite"/>
    </source>
</evidence>
<dbReference type="Proteomes" id="UP000486534">
    <property type="component" value="Unassembled WGS sequence"/>
</dbReference>
<evidence type="ECO:0000313" key="7">
    <source>
        <dbReference type="Proteomes" id="UP001237292"/>
    </source>
</evidence>
<feature type="domain" description="Gp5/Type VI secretion system Vgr protein OB-fold" evidence="2">
    <location>
        <begin position="18"/>
        <end position="85"/>
    </location>
</feature>
<dbReference type="AlphaFoldDB" id="A0A7X1PI23"/>
<evidence type="ECO:0000259" key="2">
    <source>
        <dbReference type="Pfam" id="PF04717"/>
    </source>
</evidence>
<gene>
    <name evidence="4" type="ORF">GDH07_04385</name>
    <name evidence="5" type="ORF">QL104_06030</name>
</gene>
<name>A0A7X1PI23_9PSED</name>
<dbReference type="Pfam" id="PF21930">
    <property type="entry name" value="Gp138_C"/>
    <property type="match status" value="1"/>
</dbReference>
<dbReference type="Proteomes" id="UP001237292">
    <property type="component" value="Chromosome"/>
</dbReference>
<dbReference type="NCBIfam" id="TIGR01644">
    <property type="entry name" value="phage_P2_V"/>
    <property type="match status" value="1"/>
</dbReference>
<evidence type="ECO:0000313" key="5">
    <source>
        <dbReference type="EMBL" id="WMN18964.1"/>
    </source>
</evidence>
<dbReference type="EMBL" id="CP133164">
    <property type="protein sequence ID" value="WMN18964.1"/>
    <property type="molecule type" value="Genomic_DNA"/>
</dbReference>
<dbReference type="EMBL" id="WHUV01000001">
    <property type="protein sequence ID" value="MQA52564.1"/>
    <property type="molecule type" value="Genomic_DNA"/>
</dbReference>